<organism evidence="3 4">
    <name type="scientific">Streptomyces humicola</name>
    <dbReference type="NCBI Taxonomy" id="2953240"/>
    <lineage>
        <taxon>Bacteria</taxon>
        <taxon>Bacillati</taxon>
        <taxon>Actinomycetota</taxon>
        <taxon>Actinomycetes</taxon>
        <taxon>Kitasatosporales</taxon>
        <taxon>Streptomycetaceae</taxon>
        <taxon>Streptomyces</taxon>
    </lineage>
</organism>
<evidence type="ECO:0000256" key="1">
    <source>
        <dbReference type="SAM" id="MobiDB-lite"/>
    </source>
</evidence>
<keyword evidence="4" id="KW-1185">Reference proteome</keyword>
<protein>
    <submittedName>
        <fullName evidence="3">NAD(P)-dependent oxidoreductase</fullName>
    </submittedName>
</protein>
<accession>A0ABT1PSD9</accession>
<evidence type="ECO:0000313" key="4">
    <source>
        <dbReference type="Proteomes" id="UP001057702"/>
    </source>
</evidence>
<dbReference type="PANTHER" id="PTHR48079:SF6">
    <property type="entry name" value="NAD(P)-BINDING DOMAIN-CONTAINING PROTEIN-RELATED"/>
    <property type="match status" value="1"/>
</dbReference>
<proteinExistence type="predicted"/>
<comment type="caution">
    <text evidence="3">The sequence shown here is derived from an EMBL/GenBank/DDBJ whole genome shotgun (WGS) entry which is preliminary data.</text>
</comment>
<dbReference type="InterPro" id="IPR001509">
    <property type="entry name" value="Epimerase_deHydtase"/>
</dbReference>
<evidence type="ECO:0000259" key="2">
    <source>
        <dbReference type="Pfam" id="PF01370"/>
    </source>
</evidence>
<feature type="region of interest" description="Disordered" evidence="1">
    <location>
        <begin position="107"/>
        <end position="141"/>
    </location>
</feature>
<reference evidence="3" key="1">
    <citation type="submission" date="2022-06" db="EMBL/GenBank/DDBJ databases">
        <title>Draft genome sequence of Streptomyces sp. RB6PN25 isolated from peat swamp forest in Thailand.</title>
        <authorList>
            <person name="Duangmal K."/>
            <person name="Klaysubun C."/>
        </authorList>
    </citation>
    <scope>NUCLEOTIDE SEQUENCE</scope>
    <source>
        <strain evidence="3">RB6PN25</strain>
    </source>
</reference>
<dbReference type="Gene3D" id="3.40.50.720">
    <property type="entry name" value="NAD(P)-binding Rossmann-like Domain"/>
    <property type="match status" value="1"/>
</dbReference>
<sequence length="348" mass="37314">MTRTAVVIGAAGQIGRPVVRALAEDGWRVRAASLGGHRDGTWPDEVEAIAMDREDTAALTQALGDGCNVLVDCVAYGEEHAAQLIGLAGRIGSAVVISSAAVYEDERGRSLDTQSEPDGFPELPVPVPEAQPTVSPGGESYASRKAALERELLAAEDRLPCTLLRAGTVHGPFNRRPRELYFVKRALDRRPVRMLAYRGESRFHPVHTANIAELVRLAALKPGSRVLNAGDPQAPTVAEIGSAIDAVMGHRSRTVLLDGPPQAGTVGATPWSVPRPMVLDMSAAERELGYRPATGYEESLPATVEWMVAELDGRDWREAFPLMAETYDPHGDLFGYAAEDAWLAAHGG</sequence>
<feature type="domain" description="NAD-dependent epimerase/dehydratase" evidence="2">
    <location>
        <begin position="6"/>
        <end position="229"/>
    </location>
</feature>
<dbReference type="SUPFAM" id="SSF51735">
    <property type="entry name" value="NAD(P)-binding Rossmann-fold domains"/>
    <property type="match status" value="1"/>
</dbReference>
<name>A0ABT1PSD9_9ACTN</name>
<dbReference type="RefSeq" id="WP_255918732.1">
    <property type="nucleotide sequence ID" value="NZ_JANFNG010000002.1"/>
</dbReference>
<dbReference type="PANTHER" id="PTHR48079">
    <property type="entry name" value="PROTEIN YEEZ"/>
    <property type="match status" value="1"/>
</dbReference>
<dbReference type="Pfam" id="PF01370">
    <property type="entry name" value="Epimerase"/>
    <property type="match status" value="1"/>
</dbReference>
<gene>
    <name evidence="3" type="ORF">NGB36_04495</name>
</gene>
<dbReference type="InterPro" id="IPR051783">
    <property type="entry name" value="NAD(P)-dependent_oxidoreduct"/>
</dbReference>
<dbReference type="EMBL" id="JANFNG010000002">
    <property type="protein sequence ID" value="MCQ4079870.1"/>
    <property type="molecule type" value="Genomic_DNA"/>
</dbReference>
<dbReference type="Proteomes" id="UP001057702">
    <property type="component" value="Unassembled WGS sequence"/>
</dbReference>
<dbReference type="InterPro" id="IPR036291">
    <property type="entry name" value="NAD(P)-bd_dom_sf"/>
</dbReference>
<evidence type="ECO:0000313" key="3">
    <source>
        <dbReference type="EMBL" id="MCQ4079870.1"/>
    </source>
</evidence>